<dbReference type="RefSeq" id="WP_283076207.1">
    <property type="nucleotide sequence ID" value="NZ_CP121671.1"/>
</dbReference>
<evidence type="ECO:0000256" key="4">
    <source>
        <dbReference type="ARBA" id="ARBA00022840"/>
    </source>
</evidence>
<dbReference type="EMBL" id="CP121671">
    <property type="protein sequence ID" value="WFT74207.1"/>
    <property type="molecule type" value="Genomic_DNA"/>
</dbReference>
<dbReference type="GO" id="GO:0008741">
    <property type="term" value="F:ribulokinase activity"/>
    <property type="evidence" value="ECO:0007669"/>
    <property type="project" value="UniProtKB-EC"/>
</dbReference>
<dbReference type="SUPFAM" id="SSF53067">
    <property type="entry name" value="Actin-like ATPase domain"/>
    <property type="match status" value="2"/>
</dbReference>
<evidence type="ECO:0000259" key="10">
    <source>
        <dbReference type="Pfam" id="PF00370"/>
    </source>
</evidence>
<keyword evidence="3 7" id="KW-0418">Kinase</keyword>
<evidence type="ECO:0000259" key="11">
    <source>
        <dbReference type="Pfam" id="PF02782"/>
    </source>
</evidence>
<keyword evidence="2 7" id="KW-0547">Nucleotide-binding</keyword>
<dbReference type="NCBIfam" id="NF003154">
    <property type="entry name" value="PRK04123.1"/>
    <property type="match status" value="1"/>
</dbReference>
<keyword evidence="4 7" id="KW-0067">ATP-binding</keyword>
<dbReference type="Pfam" id="PF02782">
    <property type="entry name" value="FGGY_C"/>
    <property type="match status" value="1"/>
</dbReference>
<evidence type="ECO:0000256" key="6">
    <source>
        <dbReference type="ARBA" id="ARBA00023277"/>
    </source>
</evidence>
<evidence type="ECO:0000256" key="8">
    <source>
        <dbReference type="NCBIfam" id="TIGR01234"/>
    </source>
</evidence>
<dbReference type="CDD" id="cd07781">
    <property type="entry name" value="ASKHA_NBD_FGGY_L-RBK"/>
    <property type="match status" value="1"/>
</dbReference>
<dbReference type="EC" id="2.7.1.16" evidence="7 8"/>
<dbReference type="InterPro" id="IPR018485">
    <property type="entry name" value="FGGY_C"/>
</dbReference>
<evidence type="ECO:0000256" key="1">
    <source>
        <dbReference type="ARBA" id="ARBA00022679"/>
    </source>
</evidence>
<name>A0ABY8IVI4_9BACI</name>
<keyword evidence="5 7" id="KW-0054">Arabinose catabolism</keyword>
<dbReference type="PIRSF" id="PIRSF000538">
    <property type="entry name" value="GlpK"/>
    <property type="match status" value="1"/>
</dbReference>
<evidence type="ECO:0000256" key="3">
    <source>
        <dbReference type="ARBA" id="ARBA00022777"/>
    </source>
</evidence>
<sequence length="566" mass="62478">MNEHFSIGIDFGTDSGRVVIVNVETGEIVGSDVTSYEHGVINENLPEARMSLPPDYSLQHPQDYLNVLNKSIPVAMSKADVIGEQIIGMGVDFTSSTMIPTDENLTPLCFKKEWEDEPHAYAKLWKHHGPSRETDILNALATGTRQKFLSYYGGSISVEWMIPKCVELAERAPACYEAAEYFIEAGDWIISVLTGKLVRSNCAAGFKSFWDKTRGYPTDFFEKISPVIGQLEHTKLRGEIHQVGTRAGLLHNSYAHSWGLSSETSVATSIIDAHSAVLGMGASEAKTMVMVMGTSTCHITLSDKKQAVPGISGMVEDGIIPGLYAYEAGQSAVGDIFAWFKKNQVPAYIEYEAKRENLDVFSYLEILSQNIKPGETGLLALDWHNGNRSVLNDPNLTGMMIGQTLNTKPEEIFLALMEATAFGAKVIMEAYQEGGIPTDTIYASGGLPARNKRFVQIYADVTNCPVRIASNPYVSAVGAAILGTVAAGESQYGYDSLEKAMKHMNQLNEKVYNPIPENVQIYKELYNEYRTLSDYFGRGVNNVMKRLKSLKTQSYQNERETETTLP</sequence>
<dbReference type="NCBIfam" id="TIGR01234">
    <property type="entry name" value="L-ribulokinase"/>
    <property type="match status" value="1"/>
</dbReference>
<dbReference type="InterPro" id="IPR043129">
    <property type="entry name" value="ATPase_NBD"/>
</dbReference>
<feature type="domain" description="Carbohydrate kinase FGGY C-terminal" evidence="11">
    <location>
        <begin position="289"/>
        <end position="487"/>
    </location>
</feature>
<keyword evidence="6 7" id="KW-0119">Carbohydrate metabolism</keyword>
<comment type="pathway">
    <text evidence="7 9">Carbohydrate degradation; L-arabinose degradation via L-ribulose; D-xylulose 5-phosphate from L-arabinose (bacterial route): step 2/3.</text>
</comment>
<organism evidence="12 13">
    <name type="scientific">Halobacillus naozhouensis</name>
    <dbReference type="NCBI Taxonomy" id="554880"/>
    <lineage>
        <taxon>Bacteria</taxon>
        <taxon>Bacillati</taxon>
        <taxon>Bacillota</taxon>
        <taxon>Bacilli</taxon>
        <taxon>Bacillales</taxon>
        <taxon>Bacillaceae</taxon>
        <taxon>Halobacillus</taxon>
    </lineage>
</organism>
<dbReference type="Pfam" id="PF00370">
    <property type="entry name" value="FGGY_N"/>
    <property type="match status" value="1"/>
</dbReference>
<dbReference type="InterPro" id="IPR005929">
    <property type="entry name" value="Ribulokinase"/>
</dbReference>
<feature type="domain" description="Carbohydrate kinase FGGY N-terminal" evidence="10">
    <location>
        <begin position="7"/>
        <end position="279"/>
    </location>
</feature>
<reference evidence="12 13" key="1">
    <citation type="submission" date="2023-04" db="EMBL/GenBank/DDBJ databases">
        <title>Genome sequence of Halobacillus naozhouensis KACC 21980.</title>
        <authorList>
            <person name="Kim S."/>
            <person name="Heo J."/>
            <person name="Kwon S.-W."/>
        </authorList>
    </citation>
    <scope>NUCLEOTIDE SEQUENCE [LARGE SCALE GENOMIC DNA]</scope>
    <source>
        <strain evidence="12 13">KCTC 13234</strain>
    </source>
</reference>
<dbReference type="InterPro" id="IPR018484">
    <property type="entry name" value="FGGY_N"/>
</dbReference>
<protein>
    <recommendedName>
        <fullName evidence="7 8">Ribulokinase</fullName>
        <ecNumber evidence="7 8">2.7.1.16</ecNumber>
    </recommendedName>
</protein>
<evidence type="ECO:0000256" key="7">
    <source>
        <dbReference type="HAMAP-Rule" id="MF_00520"/>
    </source>
</evidence>
<dbReference type="PANTHER" id="PTHR43435:SF4">
    <property type="entry name" value="FGGY CARBOHYDRATE KINASE DOMAIN-CONTAINING PROTEIN"/>
    <property type="match status" value="1"/>
</dbReference>
<accession>A0ABY8IVI4</accession>
<dbReference type="InterPro" id="IPR000577">
    <property type="entry name" value="Carb_kinase_FGGY"/>
</dbReference>
<dbReference type="HAMAP" id="MF_00520">
    <property type="entry name" value="Ribulokinase"/>
    <property type="match status" value="1"/>
</dbReference>
<evidence type="ECO:0000256" key="2">
    <source>
        <dbReference type="ARBA" id="ARBA00022741"/>
    </source>
</evidence>
<comment type="catalytic activity">
    <reaction evidence="7 9">
        <text>L-ribulose + ATP = L-ribulose 5-phosphate + ADP + H(+)</text>
        <dbReference type="Rhea" id="RHEA:22072"/>
        <dbReference type="ChEBI" id="CHEBI:15378"/>
        <dbReference type="ChEBI" id="CHEBI:16880"/>
        <dbReference type="ChEBI" id="CHEBI:30616"/>
        <dbReference type="ChEBI" id="CHEBI:58226"/>
        <dbReference type="ChEBI" id="CHEBI:456216"/>
        <dbReference type="EC" id="2.7.1.16"/>
    </reaction>
</comment>
<gene>
    <name evidence="7" type="primary">araB</name>
    <name evidence="12" type="ORF">P9989_17855</name>
</gene>
<comment type="similarity">
    <text evidence="7 9">Belongs to the ribulokinase family.</text>
</comment>
<proteinExistence type="inferred from homology"/>
<evidence type="ECO:0000256" key="9">
    <source>
        <dbReference type="RuleBase" id="RU003455"/>
    </source>
</evidence>
<evidence type="ECO:0000256" key="5">
    <source>
        <dbReference type="ARBA" id="ARBA00022935"/>
    </source>
</evidence>
<evidence type="ECO:0000313" key="12">
    <source>
        <dbReference type="EMBL" id="WFT74207.1"/>
    </source>
</evidence>
<dbReference type="Proteomes" id="UP001221597">
    <property type="component" value="Chromosome"/>
</dbReference>
<dbReference type="PANTHER" id="PTHR43435">
    <property type="entry name" value="RIBULOKINASE"/>
    <property type="match status" value="1"/>
</dbReference>
<dbReference type="Gene3D" id="3.30.420.40">
    <property type="match status" value="2"/>
</dbReference>
<keyword evidence="13" id="KW-1185">Reference proteome</keyword>
<evidence type="ECO:0000313" key="13">
    <source>
        <dbReference type="Proteomes" id="UP001221597"/>
    </source>
</evidence>
<comment type="catalytic activity">
    <reaction evidence="7">
        <text>D-ribulose + ATP = D-ribulose 5-phosphate + ADP + H(+)</text>
        <dbReference type="Rhea" id="RHEA:17601"/>
        <dbReference type="ChEBI" id="CHEBI:15378"/>
        <dbReference type="ChEBI" id="CHEBI:17173"/>
        <dbReference type="ChEBI" id="CHEBI:30616"/>
        <dbReference type="ChEBI" id="CHEBI:58121"/>
        <dbReference type="ChEBI" id="CHEBI:456216"/>
        <dbReference type="EC" id="2.7.1.16"/>
    </reaction>
</comment>
<keyword evidence="1 7" id="KW-0808">Transferase</keyword>